<sequence length="122" mass="13215">MISSVSSQIGSFSNYIGRIENSSKIEVPVPSSISVYAQFKYVRGVPAAANQQPVSLSRAQIIDNMVSYLNNSAEDLSLDKSSSFEVEELESEVHRVINEDPPNFNSLPGSNLDSGVIFSLTA</sequence>
<accession>A0A5C1QBX0</accession>
<name>A0A5C1QBX0_9SPIO</name>
<reference evidence="1 2" key="2">
    <citation type="submission" date="2019-09" db="EMBL/GenBank/DDBJ databases">
        <title>Complete Genome Sequence and Methylome Analysis of free living Spirochaetas.</title>
        <authorList>
            <person name="Leshcheva N."/>
            <person name="Mikheeva N."/>
        </authorList>
    </citation>
    <scope>NUCLEOTIDE SEQUENCE [LARGE SCALE GENOMIC DNA]</scope>
    <source>
        <strain evidence="1 2">P</strain>
    </source>
</reference>
<organism evidence="1 2">
    <name type="scientific">Thiospirochaeta perfilievii</name>
    <dbReference type="NCBI Taxonomy" id="252967"/>
    <lineage>
        <taxon>Bacteria</taxon>
        <taxon>Pseudomonadati</taxon>
        <taxon>Spirochaetota</taxon>
        <taxon>Spirochaetia</taxon>
        <taxon>Spirochaetales</taxon>
        <taxon>Spirochaetaceae</taxon>
        <taxon>Thiospirochaeta</taxon>
    </lineage>
</organism>
<dbReference type="Proteomes" id="UP000323824">
    <property type="component" value="Chromosome"/>
</dbReference>
<reference evidence="1 2" key="1">
    <citation type="submission" date="2019-02" db="EMBL/GenBank/DDBJ databases">
        <authorList>
            <person name="Fomenkov A."/>
            <person name="Dubinina G."/>
            <person name="Grabovich M."/>
            <person name="Vincze T."/>
            <person name="Roberts R.J."/>
        </authorList>
    </citation>
    <scope>NUCLEOTIDE SEQUENCE [LARGE SCALE GENOMIC DNA]</scope>
    <source>
        <strain evidence="1 2">P</strain>
    </source>
</reference>
<dbReference type="AlphaFoldDB" id="A0A5C1QBX0"/>
<dbReference type="KEGG" id="sper:EW093_09945"/>
<dbReference type="EMBL" id="CP035807">
    <property type="protein sequence ID" value="QEN05017.1"/>
    <property type="molecule type" value="Genomic_DNA"/>
</dbReference>
<dbReference type="OrthoDB" id="369831at2"/>
<evidence type="ECO:0000313" key="1">
    <source>
        <dbReference type="EMBL" id="QEN05017.1"/>
    </source>
</evidence>
<proteinExistence type="predicted"/>
<keyword evidence="2" id="KW-1185">Reference proteome</keyword>
<protein>
    <submittedName>
        <fullName evidence="1">Uncharacterized protein</fullName>
    </submittedName>
</protein>
<gene>
    <name evidence="1" type="ORF">EW093_09945</name>
</gene>
<evidence type="ECO:0000313" key="2">
    <source>
        <dbReference type="Proteomes" id="UP000323824"/>
    </source>
</evidence>
<dbReference type="RefSeq" id="WP_149568258.1">
    <property type="nucleotide sequence ID" value="NZ_CP035807.1"/>
</dbReference>